<dbReference type="InterPro" id="IPR006016">
    <property type="entry name" value="UspA"/>
</dbReference>
<evidence type="ECO:0000313" key="4">
    <source>
        <dbReference type="Proteomes" id="UP000765509"/>
    </source>
</evidence>
<sequence length="648" mass="72935">CFIIMIIETDSKFDLNFGEGSAAEKTAKIRNQKDRQEKATLLVKEATALLERTGLNVKVACQVIHARNTKHIMVDCIDFLEPNLVVVGSRGLTSSKGNLMGSVSHYLVQKSSVPVMVAWRRLRTLPKALQIQMIRIKIKRDIIDSSAPSLSSNTPFTHHSHDLENHSSVKSNQPPKPSSHFSSNKPPYHHHLSSNLSQISINHDSLPNLKIFEPLTLPTNKHPSSHFAKVFRTSQSSASSCEDNNHFKHPDNVCPVNNHISHAVSLEPIDNQVAGHHSIFRFSRRAVCKPLVSCENTFYEAVERDHQELLAFVPQYLGVLNVTYQRTNTSKLLETYPHFSQSPGSSKRPRRQIFCRKHGRKQHGSVEDNEIPKVTISHNRHILPDSSLWNRIDGSKFNSHFNSLDPSHHITLDQTTVEAEDKVSPSQHVSLSTQSAFIPREKEGQASPITPFSTPTGSPKNPSPLDDSQPNTIHGQGSTRVHRKLCEQVLREVFSSPKLGSHDQLLKPTWRNGCRTSRAINSVDLSFRRTMSNSEMNKEKHSQDQLCLKDSDENLEEAMNLPPNISVPQLIRKESSIERTIEDLSFESLSPTELVDNLEFTSLVSKHSPEPQQVVSLNIGQDMLDITFRWEYGDNADKWLSSNGNTLE</sequence>
<feature type="region of interest" description="Disordered" evidence="1">
    <location>
        <begin position="149"/>
        <end position="189"/>
    </location>
</feature>
<dbReference type="Proteomes" id="UP000765509">
    <property type="component" value="Unassembled WGS sequence"/>
</dbReference>
<accession>A0A9Q3JD18</accession>
<gene>
    <name evidence="3" type="ORF">O181_099150</name>
</gene>
<dbReference type="Pfam" id="PF00582">
    <property type="entry name" value="Usp"/>
    <property type="match status" value="1"/>
</dbReference>
<dbReference type="SUPFAM" id="SSF52402">
    <property type="entry name" value="Adenine nucleotide alpha hydrolases-like"/>
    <property type="match status" value="1"/>
</dbReference>
<dbReference type="CDD" id="cd23659">
    <property type="entry name" value="USP_At3g01520-like"/>
    <property type="match status" value="1"/>
</dbReference>
<comment type="caution">
    <text evidence="3">The sequence shown here is derived from an EMBL/GenBank/DDBJ whole genome shotgun (WGS) entry which is preliminary data.</text>
</comment>
<name>A0A9Q3JD18_9BASI</name>
<reference evidence="3" key="1">
    <citation type="submission" date="2021-03" db="EMBL/GenBank/DDBJ databases">
        <title>Draft genome sequence of rust myrtle Austropuccinia psidii MF-1, a brazilian biotype.</title>
        <authorList>
            <person name="Quecine M.C."/>
            <person name="Pachon D.M.R."/>
            <person name="Bonatelli M.L."/>
            <person name="Correr F.H."/>
            <person name="Franceschini L.M."/>
            <person name="Leite T.F."/>
            <person name="Margarido G.R.A."/>
            <person name="Almeida C.A."/>
            <person name="Ferrarezi J.A."/>
            <person name="Labate C.A."/>
        </authorList>
    </citation>
    <scope>NUCLEOTIDE SEQUENCE</scope>
    <source>
        <strain evidence="3">MF-1</strain>
    </source>
</reference>
<dbReference type="Gene3D" id="3.40.50.620">
    <property type="entry name" value="HUPs"/>
    <property type="match status" value="1"/>
</dbReference>
<dbReference type="PANTHER" id="PTHR46100">
    <property type="entry name" value="IMP2'P"/>
    <property type="match status" value="1"/>
</dbReference>
<evidence type="ECO:0000313" key="3">
    <source>
        <dbReference type="EMBL" id="MBW0559435.1"/>
    </source>
</evidence>
<dbReference type="InterPro" id="IPR014729">
    <property type="entry name" value="Rossmann-like_a/b/a_fold"/>
</dbReference>
<feature type="domain" description="UspA" evidence="2">
    <location>
        <begin position="35"/>
        <end position="117"/>
    </location>
</feature>
<organism evidence="3 4">
    <name type="scientific">Austropuccinia psidii MF-1</name>
    <dbReference type="NCBI Taxonomy" id="1389203"/>
    <lineage>
        <taxon>Eukaryota</taxon>
        <taxon>Fungi</taxon>
        <taxon>Dikarya</taxon>
        <taxon>Basidiomycota</taxon>
        <taxon>Pucciniomycotina</taxon>
        <taxon>Pucciniomycetes</taxon>
        <taxon>Pucciniales</taxon>
        <taxon>Sphaerophragmiaceae</taxon>
        <taxon>Austropuccinia</taxon>
    </lineage>
</organism>
<protein>
    <recommendedName>
        <fullName evidence="2">UspA domain-containing protein</fullName>
    </recommendedName>
</protein>
<dbReference type="PANTHER" id="PTHR46100:SF4">
    <property type="entry name" value="USPA DOMAIN-CONTAINING PROTEIN"/>
    <property type="match status" value="1"/>
</dbReference>
<dbReference type="AlphaFoldDB" id="A0A9Q3JD18"/>
<dbReference type="PRINTS" id="PR01438">
    <property type="entry name" value="UNVRSLSTRESS"/>
</dbReference>
<dbReference type="OrthoDB" id="2573163at2759"/>
<feature type="non-terminal residue" evidence="3">
    <location>
        <position position="648"/>
    </location>
</feature>
<dbReference type="InterPro" id="IPR006015">
    <property type="entry name" value="Universal_stress_UspA"/>
</dbReference>
<dbReference type="EMBL" id="AVOT02068093">
    <property type="protein sequence ID" value="MBW0559435.1"/>
    <property type="molecule type" value="Genomic_DNA"/>
</dbReference>
<proteinExistence type="predicted"/>
<feature type="compositionally biased region" description="Polar residues" evidence="1">
    <location>
        <begin position="447"/>
        <end position="479"/>
    </location>
</feature>
<feature type="compositionally biased region" description="Polar residues" evidence="1">
    <location>
        <begin position="424"/>
        <end position="436"/>
    </location>
</feature>
<feature type="region of interest" description="Disordered" evidence="1">
    <location>
        <begin position="416"/>
        <end position="480"/>
    </location>
</feature>
<evidence type="ECO:0000259" key="2">
    <source>
        <dbReference type="Pfam" id="PF00582"/>
    </source>
</evidence>
<evidence type="ECO:0000256" key="1">
    <source>
        <dbReference type="SAM" id="MobiDB-lite"/>
    </source>
</evidence>
<feature type="compositionally biased region" description="Polar residues" evidence="1">
    <location>
        <begin position="168"/>
        <end position="185"/>
    </location>
</feature>
<dbReference type="SUPFAM" id="SSF56104">
    <property type="entry name" value="SAICAR synthase-like"/>
    <property type="match status" value="1"/>
</dbReference>
<keyword evidence="4" id="KW-1185">Reference proteome</keyword>